<dbReference type="InterPro" id="IPR004045">
    <property type="entry name" value="Glutathione_S-Trfase_N"/>
</dbReference>
<dbReference type="Gene3D" id="1.20.1050.10">
    <property type="match status" value="1"/>
</dbReference>
<reference evidence="2 3" key="1">
    <citation type="submission" date="2020-05" db="EMBL/GenBank/DDBJ databases">
        <authorList>
            <person name="Niu N."/>
        </authorList>
    </citation>
    <scope>NUCLEOTIDE SEQUENCE [LARGE SCALE GENOMIC DNA]</scope>
    <source>
        <strain evidence="2 3">LMG10982</strain>
    </source>
</reference>
<protein>
    <submittedName>
        <fullName evidence="2">Glutathione S-transferase family protein</fullName>
    </submittedName>
</protein>
<dbReference type="InterPro" id="IPR036282">
    <property type="entry name" value="Glutathione-S-Trfase_C_sf"/>
</dbReference>
<feature type="domain" description="GST N-terminal" evidence="1">
    <location>
        <begin position="1"/>
        <end position="82"/>
    </location>
</feature>
<dbReference type="Gene3D" id="3.40.30.10">
    <property type="entry name" value="Glutaredoxin"/>
    <property type="match status" value="1"/>
</dbReference>
<comment type="caution">
    <text evidence="2">The sequence shown here is derived from an EMBL/GenBank/DDBJ whole genome shotgun (WGS) entry which is preliminary data.</text>
</comment>
<dbReference type="Pfam" id="PF13410">
    <property type="entry name" value="GST_C_2"/>
    <property type="match status" value="1"/>
</dbReference>
<sequence length="205" mass="23678">MQLFFSPASPYVRKVLITAYERHVINKIKILSSSAHPIHRDLEIVKQNSSGKVPCAILPNNQALFDSRVICQYIDKVLANEGPSLYPETQYFEILTLEALGDSILDACLLCRYENILRPKDLFWETWYNAQMEKIDSGLNDLENKWFPLLDSQHFHAGCIATAATLGYLDFRFSNKDWRVSHPKLAMWFQKISDRESIKNTTPHD</sequence>
<keyword evidence="3" id="KW-1185">Reference proteome</keyword>
<name>A0A7Y4L804_9BURK</name>
<accession>A0A7Y4L804</accession>
<dbReference type="Proteomes" id="UP000541421">
    <property type="component" value="Unassembled WGS sequence"/>
</dbReference>
<gene>
    <name evidence="2" type="ORF">HKX40_00290</name>
</gene>
<dbReference type="GO" id="GO:0016740">
    <property type="term" value="F:transferase activity"/>
    <property type="evidence" value="ECO:0007669"/>
    <property type="project" value="UniProtKB-KW"/>
</dbReference>
<dbReference type="SUPFAM" id="SSF52833">
    <property type="entry name" value="Thioredoxin-like"/>
    <property type="match status" value="1"/>
</dbReference>
<dbReference type="AlphaFoldDB" id="A0A7Y4L804"/>
<dbReference type="CDD" id="cd03205">
    <property type="entry name" value="GST_C_6"/>
    <property type="match status" value="1"/>
</dbReference>
<organism evidence="2 3">
    <name type="scientific">Pelistega europaea</name>
    <dbReference type="NCBI Taxonomy" id="106147"/>
    <lineage>
        <taxon>Bacteria</taxon>
        <taxon>Pseudomonadati</taxon>
        <taxon>Pseudomonadota</taxon>
        <taxon>Betaproteobacteria</taxon>
        <taxon>Burkholderiales</taxon>
        <taxon>Alcaligenaceae</taxon>
        <taxon>Pelistega</taxon>
    </lineage>
</organism>
<dbReference type="InterPro" id="IPR036249">
    <property type="entry name" value="Thioredoxin-like_sf"/>
</dbReference>
<dbReference type="PROSITE" id="PS50404">
    <property type="entry name" value="GST_NTER"/>
    <property type="match status" value="1"/>
</dbReference>
<dbReference type="EMBL" id="JABGBO010000001">
    <property type="protein sequence ID" value="NOL48578.1"/>
    <property type="molecule type" value="Genomic_DNA"/>
</dbReference>
<evidence type="ECO:0000259" key="1">
    <source>
        <dbReference type="PROSITE" id="PS50404"/>
    </source>
</evidence>
<dbReference type="Pfam" id="PF13409">
    <property type="entry name" value="GST_N_2"/>
    <property type="match status" value="1"/>
</dbReference>
<keyword evidence="2" id="KW-0808">Transferase</keyword>
<dbReference type="SUPFAM" id="SSF47616">
    <property type="entry name" value="GST C-terminal domain-like"/>
    <property type="match status" value="1"/>
</dbReference>
<proteinExistence type="predicted"/>
<evidence type="ECO:0000313" key="3">
    <source>
        <dbReference type="Proteomes" id="UP000541421"/>
    </source>
</evidence>
<dbReference type="RefSeq" id="WP_171587569.1">
    <property type="nucleotide sequence ID" value="NZ_JABGBO010000001.1"/>
</dbReference>
<evidence type="ECO:0000313" key="2">
    <source>
        <dbReference type="EMBL" id="NOL48578.1"/>
    </source>
</evidence>